<name>A0ABU0FSW7_9BACI</name>
<dbReference type="RefSeq" id="WP_307191280.1">
    <property type="nucleotide sequence ID" value="NZ_JAUSUN010000004.1"/>
</dbReference>
<feature type="region of interest" description="Disordered" evidence="2">
    <location>
        <begin position="242"/>
        <end position="277"/>
    </location>
</feature>
<sequence length="295" mass="35413">MQGYIKDHRKELHSDIWMMPPLYHRTWQYLKYIVNHKDNTIPMRDGTFMTIKAGQHLTSLRDIARNIGWYEGVKWKEPNPKTVTTILEWLENQSMIKIERGKGNRQYTLITLLNWHLYQQNSIEGNSSETAGKQLADINKNDKECFKNDKDSTTTTEHPIQLFEKMFCRLSTRQMEDLYQWLDDFNGQEEILNEAIRIADNKNKRYFGFVEYLLKEWSNSKLDSLDRIRAFEQEKFNKYQKPRTGKSTVRKEQLPDWFEKQKQGIESEPENKIPDEEFQKLKAELEEKFKKRSKD</sequence>
<dbReference type="Pfam" id="PF07261">
    <property type="entry name" value="DnaB_2"/>
    <property type="match status" value="1"/>
</dbReference>
<organism evidence="4 5">
    <name type="scientific">Mesobacillus stamsii</name>
    <dbReference type="NCBI Taxonomy" id="225347"/>
    <lineage>
        <taxon>Bacteria</taxon>
        <taxon>Bacillati</taxon>
        <taxon>Bacillota</taxon>
        <taxon>Bacilli</taxon>
        <taxon>Bacillales</taxon>
        <taxon>Bacillaceae</taxon>
        <taxon>Mesobacillus</taxon>
    </lineage>
</organism>
<evidence type="ECO:0000256" key="1">
    <source>
        <dbReference type="ARBA" id="ARBA00093462"/>
    </source>
</evidence>
<dbReference type="PANTHER" id="PTHR37293:SF5">
    <property type="entry name" value="DNA REPLICATION PROTEIN"/>
    <property type="match status" value="1"/>
</dbReference>
<proteinExistence type="inferred from homology"/>
<dbReference type="InterPro" id="IPR053162">
    <property type="entry name" value="DnaD"/>
</dbReference>
<dbReference type="PANTHER" id="PTHR37293">
    <property type="entry name" value="PHAGE REPLICATION PROTEIN-RELATED"/>
    <property type="match status" value="1"/>
</dbReference>
<dbReference type="NCBIfam" id="TIGR01446">
    <property type="entry name" value="DnaD_dom"/>
    <property type="match status" value="1"/>
</dbReference>
<dbReference type="EMBL" id="JAUSUN010000004">
    <property type="protein sequence ID" value="MDQ0412691.1"/>
    <property type="molecule type" value="Genomic_DNA"/>
</dbReference>
<evidence type="ECO:0000313" key="4">
    <source>
        <dbReference type="EMBL" id="MDQ0412691.1"/>
    </source>
</evidence>
<accession>A0ABU0FSW7</accession>
<keyword evidence="5" id="KW-1185">Reference proteome</keyword>
<dbReference type="SUPFAM" id="SSF158499">
    <property type="entry name" value="DnaD domain-like"/>
    <property type="match status" value="1"/>
</dbReference>
<evidence type="ECO:0000313" key="5">
    <source>
        <dbReference type="Proteomes" id="UP001242313"/>
    </source>
</evidence>
<evidence type="ECO:0000256" key="2">
    <source>
        <dbReference type="SAM" id="MobiDB-lite"/>
    </source>
</evidence>
<dbReference type="InterPro" id="IPR006343">
    <property type="entry name" value="DnaB/C_C"/>
</dbReference>
<reference evidence="4 5" key="1">
    <citation type="submission" date="2023-07" db="EMBL/GenBank/DDBJ databases">
        <title>Genomic Encyclopedia of Type Strains, Phase IV (KMG-IV): sequencing the most valuable type-strain genomes for metagenomic binning, comparative biology and taxonomic classification.</title>
        <authorList>
            <person name="Goeker M."/>
        </authorList>
    </citation>
    <scope>NUCLEOTIDE SEQUENCE [LARGE SCALE GENOMIC DNA]</scope>
    <source>
        <strain evidence="4 5">DSM 19598</strain>
    </source>
</reference>
<evidence type="ECO:0000259" key="3">
    <source>
        <dbReference type="Pfam" id="PF07261"/>
    </source>
</evidence>
<comment type="caution">
    <text evidence="4">The sequence shown here is derived from an EMBL/GenBank/DDBJ whole genome shotgun (WGS) entry which is preliminary data.</text>
</comment>
<dbReference type="InterPro" id="IPR034829">
    <property type="entry name" value="DnaD-like_sf"/>
</dbReference>
<dbReference type="Gene3D" id="1.10.10.630">
    <property type="entry name" value="DnaD domain-like"/>
    <property type="match status" value="1"/>
</dbReference>
<feature type="domain" description="DnaB/C C-terminal" evidence="3">
    <location>
        <begin position="160"/>
        <end position="230"/>
    </location>
</feature>
<protein>
    <submittedName>
        <fullName evidence="4">DnaD/phage-associated family protein</fullName>
    </submittedName>
</protein>
<gene>
    <name evidence="4" type="ORF">J2S25_000871</name>
</gene>
<dbReference type="Proteomes" id="UP001242313">
    <property type="component" value="Unassembled WGS sequence"/>
</dbReference>
<comment type="similarity">
    <text evidence="1">Belongs to the DnaB/DnaD family.</text>
</comment>
<feature type="compositionally biased region" description="Basic and acidic residues" evidence="2">
    <location>
        <begin position="249"/>
        <end position="277"/>
    </location>
</feature>